<dbReference type="EMBL" id="JACGWN010000003">
    <property type="protein sequence ID" value="KAL0455246.1"/>
    <property type="molecule type" value="Genomic_DNA"/>
</dbReference>
<feature type="domain" description="Endonuclease/exonuclease/phosphatase" evidence="1">
    <location>
        <begin position="33"/>
        <end position="231"/>
    </location>
</feature>
<sequence length="232" mass="27217">MRYRHYLTMMLDRKRKVPICAMAEAATVMSCLAWNCQGLRGPWTVRQLETMIQEHKPALIFLSETRCKSQSIDKCKRKWSMNGVNVDSRGKGGGLALLWIKEWKVSLQSFSNNHVDVHIEESDCNKKWRFTGVYGEPEVKNRKFFFWSLLKSLKAKSPLPWICMGDFNEIMFDHEKEGLRVPQWRMVAFRHTLRECGLTDMGYEGSTYTWTNNRISPFTVKERLDRAYVSTD</sequence>
<evidence type="ECO:0000259" key="1">
    <source>
        <dbReference type="Pfam" id="PF03372"/>
    </source>
</evidence>
<accession>A0AAW2XSH5</accession>
<protein>
    <recommendedName>
        <fullName evidence="1">Endonuclease/exonuclease/phosphatase domain-containing protein</fullName>
    </recommendedName>
</protein>
<proteinExistence type="predicted"/>
<comment type="caution">
    <text evidence="2">The sequence shown here is derived from an EMBL/GenBank/DDBJ whole genome shotgun (WGS) entry which is preliminary data.</text>
</comment>
<dbReference type="InterPro" id="IPR005135">
    <property type="entry name" value="Endo/exonuclease/phosphatase"/>
</dbReference>
<dbReference type="InterPro" id="IPR036691">
    <property type="entry name" value="Endo/exonu/phosph_ase_sf"/>
</dbReference>
<reference evidence="2" key="1">
    <citation type="submission" date="2020-06" db="EMBL/GenBank/DDBJ databases">
        <authorList>
            <person name="Li T."/>
            <person name="Hu X."/>
            <person name="Zhang T."/>
            <person name="Song X."/>
            <person name="Zhang H."/>
            <person name="Dai N."/>
            <person name="Sheng W."/>
            <person name="Hou X."/>
            <person name="Wei L."/>
        </authorList>
    </citation>
    <scope>NUCLEOTIDE SEQUENCE</scope>
    <source>
        <strain evidence="2">KEN1</strain>
        <tissue evidence="2">Leaf</tissue>
    </source>
</reference>
<gene>
    <name evidence="2" type="ORF">Slati_0863800</name>
</gene>
<dbReference type="Pfam" id="PF03372">
    <property type="entry name" value="Exo_endo_phos"/>
    <property type="match status" value="1"/>
</dbReference>
<dbReference type="PANTHER" id="PTHR35218">
    <property type="entry name" value="RNASE H DOMAIN-CONTAINING PROTEIN"/>
    <property type="match status" value="1"/>
</dbReference>
<organism evidence="2">
    <name type="scientific">Sesamum latifolium</name>
    <dbReference type="NCBI Taxonomy" id="2727402"/>
    <lineage>
        <taxon>Eukaryota</taxon>
        <taxon>Viridiplantae</taxon>
        <taxon>Streptophyta</taxon>
        <taxon>Embryophyta</taxon>
        <taxon>Tracheophyta</taxon>
        <taxon>Spermatophyta</taxon>
        <taxon>Magnoliopsida</taxon>
        <taxon>eudicotyledons</taxon>
        <taxon>Gunneridae</taxon>
        <taxon>Pentapetalae</taxon>
        <taxon>asterids</taxon>
        <taxon>lamiids</taxon>
        <taxon>Lamiales</taxon>
        <taxon>Pedaliaceae</taxon>
        <taxon>Sesamum</taxon>
    </lineage>
</organism>
<reference evidence="2" key="2">
    <citation type="journal article" date="2024" name="Plant">
        <title>Genomic evolution and insights into agronomic trait innovations of Sesamum species.</title>
        <authorList>
            <person name="Miao H."/>
            <person name="Wang L."/>
            <person name="Qu L."/>
            <person name="Liu H."/>
            <person name="Sun Y."/>
            <person name="Le M."/>
            <person name="Wang Q."/>
            <person name="Wei S."/>
            <person name="Zheng Y."/>
            <person name="Lin W."/>
            <person name="Duan Y."/>
            <person name="Cao H."/>
            <person name="Xiong S."/>
            <person name="Wang X."/>
            <person name="Wei L."/>
            <person name="Li C."/>
            <person name="Ma Q."/>
            <person name="Ju M."/>
            <person name="Zhao R."/>
            <person name="Li G."/>
            <person name="Mu C."/>
            <person name="Tian Q."/>
            <person name="Mei H."/>
            <person name="Zhang T."/>
            <person name="Gao T."/>
            <person name="Zhang H."/>
        </authorList>
    </citation>
    <scope>NUCLEOTIDE SEQUENCE</scope>
    <source>
        <strain evidence="2">KEN1</strain>
    </source>
</reference>
<dbReference type="AlphaFoldDB" id="A0AAW2XSH5"/>
<dbReference type="SUPFAM" id="SSF56219">
    <property type="entry name" value="DNase I-like"/>
    <property type="match status" value="1"/>
</dbReference>
<evidence type="ECO:0000313" key="2">
    <source>
        <dbReference type="EMBL" id="KAL0455246.1"/>
    </source>
</evidence>
<dbReference type="PANTHER" id="PTHR35218:SF9">
    <property type="entry name" value="ENDONUCLEASE_EXONUCLEASE_PHOSPHATASE DOMAIN-CONTAINING PROTEIN"/>
    <property type="match status" value="1"/>
</dbReference>
<dbReference type="GO" id="GO:0003824">
    <property type="term" value="F:catalytic activity"/>
    <property type="evidence" value="ECO:0007669"/>
    <property type="project" value="InterPro"/>
</dbReference>
<name>A0AAW2XSH5_9LAMI</name>
<dbReference type="Gene3D" id="3.60.10.10">
    <property type="entry name" value="Endonuclease/exonuclease/phosphatase"/>
    <property type="match status" value="1"/>
</dbReference>